<dbReference type="EMBL" id="CP059488">
    <property type="protein sequence ID" value="QQD72933.1"/>
    <property type="molecule type" value="Genomic_DNA"/>
</dbReference>
<dbReference type="AlphaFoldDB" id="A0A7T5BI55"/>
<dbReference type="Proteomes" id="UP000595420">
    <property type="component" value="Chromosome"/>
</dbReference>
<keyword evidence="2" id="KW-0812">Transmembrane</keyword>
<dbReference type="RefSeq" id="WP_198660678.1">
    <property type="nucleotide sequence ID" value="NZ_CP059488.1"/>
</dbReference>
<feature type="region of interest" description="Disordered" evidence="1">
    <location>
        <begin position="32"/>
        <end position="51"/>
    </location>
</feature>
<protein>
    <submittedName>
        <fullName evidence="3">Uncharacterized protein</fullName>
    </submittedName>
</protein>
<name>A0A7T5BI55_9PROT</name>
<sequence>MLNFLPLLILEIVIVSLGAWFSITIIRAAALSKKADRKPAEPGSNDTAHEC</sequence>
<gene>
    <name evidence="3" type="ORF">H2515_00905</name>
</gene>
<reference evidence="3 4" key="1">
    <citation type="submission" date="2020-07" db="EMBL/GenBank/DDBJ databases">
        <title>Complete genome sequence analysis of Acidithiobacillus ferrivorans XJFY6S-08 reveals extreme environmental adaptation to alpine acid mine drainage.</title>
        <authorList>
            <person name="Yan L."/>
            <person name="Ni Y."/>
        </authorList>
    </citation>
    <scope>NUCLEOTIDE SEQUENCE [LARGE SCALE GENOMIC DNA]</scope>
    <source>
        <strain evidence="3 4">XJFY6S-08</strain>
    </source>
</reference>
<evidence type="ECO:0000313" key="3">
    <source>
        <dbReference type="EMBL" id="QQD72933.1"/>
    </source>
</evidence>
<evidence type="ECO:0000256" key="2">
    <source>
        <dbReference type="SAM" id="Phobius"/>
    </source>
</evidence>
<feature type="transmembrane region" description="Helical" evidence="2">
    <location>
        <begin position="6"/>
        <end position="30"/>
    </location>
</feature>
<evidence type="ECO:0000313" key="4">
    <source>
        <dbReference type="Proteomes" id="UP000595420"/>
    </source>
</evidence>
<proteinExistence type="predicted"/>
<accession>A0A7T5BI55</accession>
<keyword evidence="2" id="KW-0472">Membrane</keyword>
<evidence type="ECO:0000256" key="1">
    <source>
        <dbReference type="SAM" id="MobiDB-lite"/>
    </source>
</evidence>
<organism evidence="3 4">
    <name type="scientific">Acidithiobacillus ferrivorans</name>
    <dbReference type="NCBI Taxonomy" id="160808"/>
    <lineage>
        <taxon>Bacteria</taxon>
        <taxon>Pseudomonadati</taxon>
        <taxon>Pseudomonadota</taxon>
        <taxon>Acidithiobacillia</taxon>
        <taxon>Acidithiobacillales</taxon>
        <taxon>Acidithiobacillaceae</taxon>
        <taxon>Acidithiobacillus</taxon>
    </lineage>
</organism>
<keyword evidence="2" id="KW-1133">Transmembrane helix</keyword>